<evidence type="ECO:0000313" key="1">
    <source>
        <dbReference type="EMBL" id="QHL87148.1"/>
    </source>
</evidence>
<dbReference type="AlphaFoldDB" id="A0A6P1NYU7"/>
<reference evidence="1 2" key="1">
    <citation type="submission" date="2020-01" db="EMBL/GenBank/DDBJ databases">
        <authorList>
            <person name="Kim M."/>
        </authorList>
    </citation>
    <scope>NUCLEOTIDE SEQUENCE [LARGE SCALE GENOMIC DNA]</scope>
    <source>
        <strain evidence="1 2">BT10</strain>
    </source>
</reference>
<gene>
    <name evidence="1" type="ORF">GU926_06770</name>
</gene>
<evidence type="ECO:0000313" key="2">
    <source>
        <dbReference type="Proteomes" id="UP000464214"/>
    </source>
</evidence>
<dbReference type="Proteomes" id="UP000464214">
    <property type="component" value="Chromosome"/>
</dbReference>
<name>A0A6P1NYU7_9BACT</name>
<dbReference type="KEGG" id="nib:GU926_06770"/>
<proteinExistence type="predicted"/>
<protein>
    <submittedName>
        <fullName evidence="1">Uncharacterized protein</fullName>
    </submittedName>
</protein>
<sequence>MTQHTLYLVTTSNGAQHDLTFAKEIRSNNLYPFGLHNYAIYATPEGAFVKATNSGTLQLMLDQYDEISEAEAHAYQHPHRRIEEE</sequence>
<dbReference type="RefSeq" id="WP_160690267.1">
    <property type="nucleotide sequence ID" value="NZ_CP047897.1"/>
</dbReference>
<keyword evidence="2" id="KW-1185">Reference proteome</keyword>
<organism evidence="1 2">
    <name type="scientific">Nibribacter ruber</name>
    <dbReference type="NCBI Taxonomy" id="2698458"/>
    <lineage>
        <taxon>Bacteria</taxon>
        <taxon>Pseudomonadati</taxon>
        <taxon>Bacteroidota</taxon>
        <taxon>Cytophagia</taxon>
        <taxon>Cytophagales</taxon>
        <taxon>Hymenobacteraceae</taxon>
        <taxon>Nibribacter</taxon>
    </lineage>
</organism>
<accession>A0A6P1NYU7</accession>
<dbReference type="EMBL" id="CP047897">
    <property type="protein sequence ID" value="QHL87148.1"/>
    <property type="molecule type" value="Genomic_DNA"/>
</dbReference>